<dbReference type="GO" id="GO:0005925">
    <property type="term" value="C:focal adhesion"/>
    <property type="evidence" value="ECO:0007669"/>
    <property type="project" value="TreeGrafter"/>
</dbReference>
<dbReference type="STRING" id="8932.A0A2I0M9Z4"/>
<keyword evidence="5" id="KW-1185">Reference proteome</keyword>
<evidence type="ECO:0000313" key="5">
    <source>
        <dbReference type="Proteomes" id="UP000053872"/>
    </source>
</evidence>
<evidence type="ECO:0000256" key="2">
    <source>
        <dbReference type="SAM" id="Coils"/>
    </source>
</evidence>
<gene>
    <name evidence="4" type="ORF">A306_00007279</name>
</gene>
<sequence length="154" mass="18132">MMFEENPPSSYLTRAAHSEDSQETITAISHVLRDQEDTQLVPADDSESFAAPGDLPANPTSPQQRLAKLKLLMTQQKAEYESKIARLEQRNRELQWEIRDTQWQLGQQRQRHRLAEMKIRNAERAKEDAERRNEMLQKEMEEFFETFGEINGWK</sequence>
<dbReference type="PANTHER" id="PTHR15228:SF36">
    <property type="entry name" value="RHO GTPASE-ACTIVATING PROTEIN 24-LIKE ISOFORM X1"/>
    <property type="match status" value="1"/>
</dbReference>
<comment type="caution">
    <text evidence="4">The sequence shown here is derived from an EMBL/GenBank/DDBJ whole genome shotgun (WGS) entry which is preliminary data.</text>
</comment>
<dbReference type="GO" id="GO:0035021">
    <property type="term" value="P:negative regulation of Rac protein signal transduction"/>
    <property type="evidence" value="ECO:0007669"/>
    <property type="project" value="TreeGrafter"/>
</dbReference>
<reference evidence="4 5" key="1">
    <citation type="journal article" date="2013" name="Science">
        <title>Genomic diversity and evolution of the head crest in the rock pigeon.</title>
        <authorList>
            <person name="Shapiro M.D."/>
            <person name="Kronenberg Z."/>
            <person name="Li C."/>
            <person name="Domyan E.T."/>
            <person name="Pan H."/>
            <person name="Campbell M."/>
            <person name="Tan H."/>
            <person name="Huff C.D."/>
            <person name="Hu H."/>
            <person name="Vickrey A.I."/>
            <person name="Nielsen S.C."/>
            <person name="Stringham S.A."/>
            <person name="Hu H."/>
            <person name="Willerslev E."/>
            <person name="Gilbert M.T."/>
            <person name="Yandell M."/>
            <person name="Zhang G."/>
            <person name="Wang J."/>
        </authorList>
    </citation>
    <scope>NUCLEOTIDE SEQUENCE [LARGE SCALE GENOMIC DNA]</scope>
    <source>
        <tissue evidence="4">Blood</tissue>
    </source>
</reference>
<dbReference type="InParanoid" id="A0A2I0M9Z4"/>
<name>A0A2I0M9Z4_COLLI</name>
<accession>A0A2I0M9Z4</accession>
<evidence type="ECO:0000313" key="4">
    <source>
        <dbReference type="EMBL" id="PKK26508.1"/>
    </source>
</evidence>
<feature type="region of interest" description="Disordered" evidence="3">
    <location>
        <begin position="1"/>
        <end position="62"/>
    </location>
</feature>
<dbReference type="AlphaFoldDB" id="A0A2I0M9Z4"/>
<protein>
    <submittedName>
        <fullName evidence="4">Rho GTPase-activating protein 24</fullName>
    </submittedName>
</protein>
<proteinExistence type="predicted"/>
<keyword evidence="2" id="KW-0175">Coiled coil</keyword>
<dbReference type="InterPro" id="IPR051025">
    <property type="entry name" value="RhoGAP"/>
</dbReference>
<evidence type="ECO:0000256" key="1">
    <source>
        <dbReference type="ARBA" id="ARBA00022468"/>
    </source>
</evidence>
<dbReference type="GO" id="GO:0005096">
    <property type="term" value="F:GTPase activator activity"/>
    <property type="evidence" value="ECO:0007669"/>
    <property type="project" value="UniProtKB-KW"/>
</dbReference>
<dbReference type="EMBL" id="AKCR02000025">
    <property type="protein sequence ID" value="PKK26508.1"/>
    <property type="molecule type" value="Genomic_DNA"/>
</dbReference>
<organism evidence="4 5">
    <name type="scientific">Columba livia</name>
    <name type="common">Rock dove</name>
    <dbReference type="NCBI Taxonomy" id="8932"/>
    <lineage>
        <taxon>Eukaryota</taxon>
        <taxon>Metazoa</taxon>
        <taxon>Chordata</taxon>
        <taxon>Craniata</taxon>
        <taxon>Vertebrata</taxon>
        <taxon>Euteleostomi</taxon>
        <taxon>Archelosauria</taxon>
        <taxon>Archosauria</taxon>
        <taxon>Dinosauria</taxon>
        <taxon>Saurischia</taxon>
        <taxon>Theropoda</taxon>
        <taxon>Coelurosauria</taxon>
        <taxon>Aves</taxon>
        <taxon>Neognathae</taxon>
        <taxon>Neoaves</taxon>
        <taxon>Columbimorphae</taxon>
        <taxon>Columbiformes</taxon>
        <taxon>Columbidae</taxon>
        <taxon>Columba</taxon>
    </lineage>
</organism>
<dbReference type="GO" id="GO:1900028">
    <property type="term" value="P:negative regulation of ruffle assembly"/>
    <property type="evidence" value="ECO:0007669"/>
    <property type="project" value="TreeGrafter"/>
</dbReference>
<feature type="coiled-coil region" evidence="2">
    <location>
        <begin position="70"/>
        <end position="146"/>
    </location>
</feature>
<dbReference type="PANTHER" id="PTHR15228">
    <property type="entry name" value="SPERMATHECAL PHYSIOLOGY VARIANT"/>
    <property type="match status" value="1"/>
</dbReference>
<keyword evidence="1" id="KW-0343">GTPase activation</keyword>
<evidence type="ECO:0000256" key="3">
    <source>
        <dbReference type="SAM" id="MobiDB-lite"/>
    </source>
</evidence>
<dbReference type="GO" id="GO:0035313">
    <property type="term" value="P:wound healing, spreading of epidermal cells"/>
    <property type="evidence" value="ECO:0007669"/>
    <property type="project" value="TreeGrafter"/>
</dbReference>
<dbReference type="Proteomes" id="UP000053872">
    <property type="component" value="Unassembled WGS sequence"/>
</dbReference>